<keyword evidence="4" id="KW-0548">Nucleotidyltransferase</keyword>
<evidence type="ECO:0000259" key="8">
    <source>
        <dbReference type="PROSITE" id="PS51831"/>
    </source>
</evidence>
<keyword evidence="2" id="KW-0808">Transferase</keyword>
<dbReference type="GO" id="GO:0000166">
    <property type="term" value="F:nucleotide binding"/>
    <property type="evidence" value="ECO:0007669"/>
    <property type="project" value="UniProtKB-KW"/>
</dbReference>
<dbReference type="CDD" id="cd05398">
    <property type="entry name" value="NT_ClassII-CCAase"/>
    <property type="match status" value="1"/>
</dbReference>
<dbReference type="InterPro" id="IPR050264">
    <property type="entry name" value="Bact_CCA-adding_enz_type3_sf"/>
</dbReference>
<evidence type="ECO:0000256" key="2">
    <source>
        <dbReference type="ARBA" id="ARBA00022679"/>
    </source>
</evidence>
<evidence type="ECO:0000256" key="6">
    <source>
        <dbReference type="ARBA" id="ARBA00022741"/>
    </source>
</evidence>
<organism evidence="9">
    <name type="scientific">freshwater metagenome</name>
    <dbReference type="NCBI Taxonomy" id="449393"/>
    <lineage>
        <taxon>unclassified sequences</taxon>
        <taxon>metagenomes</taxon>
        <taxon>ecological metagenomes</taxon>
    </lineage>
</organism>
<dbReference type="Pfam" id="PF01743">
    <property type="entry name" value="PolyA_pol"/>
    <property type="match status" value="1"/>
</dbReference>
<dbReference type="InterPro" id="IPR032828">
    <property type="entry name" value="PolyA_RNA-bd"/>
</dbReference>
<evidence type="ECO:0000256" key="4">
    <source>
        <dbReference type="ARBA" id="ARBA00022695"/>
    </source>
</evidence>
<dbReference type="PANTHER" id="PTHR46173:SF1">
    <property type="entry name" value="CCA TRNA NUCLEOTIDYLTRANSFERASE 1, MITOCHONDRIAL"/>
    <property type="match status" value="1"/>
</dbReference>
<name>A0A6J7NZC3_9ZZZZ</name>
<proteinExistence type="predicted"/>
<evidence type="ECO:0000256" key="5">
    <source>
        <dbReference type="ARBA" id="ARBA00022723"/>
    </source>
</evidence>
<keyword evidence="6" id="KW-0547">Nucleotide-binding</keyword>
<comment type="cofactor">
    <cofactor evidence="1">
        <name>Mg(2+)</name>
        <dbReference type="ChEBI" id="CHEBI:18420"/>
    </cofactor>
</comment>
<dbReference type="NCBIfam" id="TIGR02692">
    <property type="entry name" value="tRNA_CCA_actino"/>
    <property type="match status" value="1"/>
</dbReference>
<dbReference type="InterPro" id="IPR006675">
    <property type="entry name" value="HDIG_dom"/>
</dbReference>
<dbReference type="GO" id="GO:0016779">
    <property type="term" value="F:nucleotidyltransferase activity"/>
    <property type="evidence" value="ECO:0007669"/>
    <property type="project" value="UniProtKB-KW"/>
</dbReference>
<dbReference type="InterPro" id="IPR002646">
    <property type="entry name" value="PolA_pol_head_dom"/>
</dbReference>
<reference evidence="9" key="1">
    <citation type="submission" date="2020-05" db="EMBL/GenBank/DDBJ databases">
        <authorList>
            <person name="Chiriac C."/>
            <person name="Salcher M."/>
            <person name="Ghai R."/>
            <person name="Kavagutti S V."/>
        </authorList>
    </citation>
    <scope>NUCLEOTIDE SEQUENCE</scope>
</reference>
<evidence type="ECO:0000256" key="3">
    <source>
        <dbReference type="ARBA" id="ARBA00022694"/>
    </source>
</evidence>
<dbReference type="Gene3D" id="3.30.460.10">
    <property type="entry name" value="Beta Polymerase, domain 2"/>
    <property type="match status" value="1"/>
</dbReference>
<keyword evidence="5" id="KW-0479">Metal-binding</keyword>
<sequence length="479" mass="53324">MTSALGAAGELAIRSLIERAPLASSLAHAFKTKGFTLALVGGPVRDAILGRLGNDLDFTTNALPHETKKILNEWAENVWDTGIAFGTVAGKRGDTTVEVTTYRTEKYDADSRKPEVEYGKDILGDLSRRDFTVNAMALELTSAQPEFIDPFNGLADLSKKILRTPGLPEDSFNDDPLRMMRAARFASQLGFEIAPEVLTAMHNLAQRITIISAERIRDEFTKILMSPNPRTGITILVDTGLAEIVIPEIPKLRLEVDEHHHHKDVYEHSITVLEQAMMQEERLGGANLVIRLAALLHDIGKPKTRSLIEGGGVSFHHHEVVGARLAKKRLQELRFDGDTIEAVELLTALHLRFHGYGDGEWSDSAVRRYVRDAGELLIHLHVLTRADCTTRNKAKATRLSNVYDSLEARIDVLMEQEELSKIRPDLDGAQVMEILNLKPSREVGAAMDFLMELRLDQGPIGEEKATAELLLWWKNRSAK</sequence>
<dbReference type="PANTHER" id="PTHR46173">
    <property type="entry name" value="CCA TRNA NUCLEOTIDYLTRANSFERASE 1, MITOCHONDRIAL"/>
    <property type="match status" value="1"/>
</dbReference>
<dbReference type="Gene3D" id="1.10.3090.10">
    <property type="entry name" value="cca-adding enzyme, domain 2"/>
    <property type="match status" value="1"/>
</dbReference>
<evidence type="ECO:0000256" key="1">
    <source>
        <dbReference type="ARBA" id="ARBA00001946"/>
    </source>
</evidence>
<evidence type="ECO:0000256" key="7">
    <source>
        <dbReference type="ARBA" id="ARBA00022842"/>
    </source>
</evidence>
<dbReference type="SUPFAM" id="SSF81891">
    <property type="entry name" value="Poly A polymerase C-terminal region-like"/>
    <property type="match status" value="1"/>
</dbReference>
<dbReference type="PROSITE" id="PS51831">
    <property type="entry name" value="HD"/>
    <property type="match status" value="1"/>
</dbReference>
<dbReference type="GO" id="GO:0008033">
    <property type="term" value="P:tRNA processing"/>
    <property type="evidence" value="ECO:0007669"/>
    <property type="project" value="UniProtKB-KW"/>
</dbReference>
<dbReference type="NCBIfam" id="TIGR00277">
    <property type="entry name" value="HDIG"/>
    <property type="match status" value="1"/>
</dbReference>
<dbReference type="SUPFAM" id="SSF81301">
    <property type="entry name" value="Nucleotidyltransferase"/>
    <property type="match status" value="1"/>
</dbReference>
<dbReference type="Pfam" id="PF01966">
    <property type="entry name" value="HD"/>
    <property type="match status" value="1"/>
</dbReference>
<accession>A0A6J7NZC3</accession>
<evidence type="ECO:0000313" key="9">
    <source>
        <dbReference type="EMBL" id="CAB4998526.1"/>
    </source>
</evidence>
<keyword evidence="7" id="KW-0460">Magnesium</keyword>
<gene>
    <name evidence="9" type="ORF">UFOPK4065_00099</name>
</gene>
<dbReference type="EMBL" id="CAFBPE010000003">
    <property type="protein sequence ID" value="CAB4998526.1"/>
    <property type="molecule type" value="Genomic_DNA"/>
</dbReference>
<dbReference type="InterPro" id="IPR003607">
    <property type="entry name" value="HD/PDEase_dom"/>
</dbReference>
<dbReference type="AlphaFoldDB" id="A0A6J7NZC3"/>
<dbReference type="InterPro" id="IPR014065">
    <property type="entry name" value="tRNA_adenylyltransferase"/>
</dbReference>
<dbReference type="InterPro" id="IPR043519">
    <property type="entry name" value="NT_sf"/>
</dbReference>
<dbReference type="CDD" id="cd00077">
    <property type="entry name" value="HDc"/>
    <property type="match status" value="1"/>
</dbReference>
<dbReference type="SMART" id="SM00471">
    <property type="entry name" value="HDc"/>
    <property type="match status" value="1"/>
</dbReference>
<keyword evidence="3" id="KW-0819">tRNA processing</keyword>
<protein>
    <submittedName>
        <fullName evidence="9">Unannotated protein</fullName>
    </submittedName>
</protein>
<feature type="domain" description="HD" evidence="8">
    <location>
        <begin position="265"/>
        <end position="406"/>
    </location>
</feature>
<dbReference type="InterPro" id="IPR006674">
    <property type="entry name" value="HD_domain"/>
</dbReference>
<dbReference type="GO" id="GO:0046872">
    <property type="term" value="F:metal ion binding"/>
    <property type="evidence" value="ECO:0007669"/>
    <property type="project" value="UniProtKB-KW"/>
</dbReference>
<dbReference type="Pfam" id="PF12627">
    <property type="entry name" value="PolyA_pol_RNAbd"/>
    <property type="match status" value="1"/>
</dbReference>
<dbReference type="GO" id="GO:0000049">
    <property type="term" value="F:tRNA binding"/>
    <property type="evidence" value="ECO:0007669"/>
    <property type="project" value="TreeGrafter"/>
</dbReference>